<reference evidence="2 3" key="1">
    <citation type="submission" date="2021-06" db="EMBL/GenBank/DDBJ databases">
        <authorList>
            <person name="Palmer J.M."/>
        </authorList>
    </citation>
    <scope>NUCLEOTIDE SEQUENCE [LARGE SCALE GENOMIC DNA]</scope>
    <source>
        <strain evidence="2 3">AS_MEX2019</strain>
        <tissue evidence="2">Muscle</tissue>
    </source>
</reference>
<evidence type="ECO:0000256" key="1">
    <source>
        <dbReference type="SAM" id="MobiDB-lite"/>
    </source>
</evidence>
<proteinExistence type="predicted"/>
<sequence length="116" mass="12932">MAVFEALEQLWNNSDVEIEESSDSSEISEAEEEEESFLMDPVHDQEQAGPSETQRTQPPITSLEPLSSCLSDDGAEEDEYKPPAHHLRSASRPVKHKRASAPRQRSSSSRPAKRGK</sequence>
<accession>A0ABV0XL25</accession>
<feature type="compositionally biased region" description="Basic residues" evidence="1">
    <location>
        <begin position="83"/>
        <end position="100"/>
    </location>
</feature>
<gene>
    <name evidence="2" type="ORF">AMECASPLE_037169</name>
</gene>
<feature type="compositionally biased region" description="Low complexity" evidence="1">
    <location>
        <begin position="101"/>
        <end position="110"/>
    </location>
</feature>
<dbReference type="EMBL" id="JAHRIP010006173">
    <property type="protein sequence ID" value="MEQ2282108.1"/>
    <property type="molecule type" value="Genomic_DNA"/>
</dbReference>
<evidence type="ECO:0000313" key="3">
    <source>
        <dbReference type="Proteomes" id="UP001469553"/>
    </source>
</evidence>
<dbReference type="Proteomes" id="UP001469553">
    <property type="component" value="Unassembled WGS sequence"/>
</dbReference>
<keyword evidence="3" id="KW-1185">Reference proteome</keyword>
<evidence type="ECO:0000313" key="2">
    <source>
        <dbReference type="EMBL" id="MEQ2282108.1"/>
    </source>
</evidence>
<name>A0ABV0XL25_9TELE</name>
<feature type="compositionally biased region" description="Acidic residues" evidence="1">
    <location>
        <begin position="16"/>
        <end position="37"/>
    </location>
</feature>
<protein>
    <submittedName>
        <fullName evidence="2">Uncharacterized protein</fullName>
    </submittedName>
</protein>
<comment type="caution">
    <text evidence="2">The sequence shown here is derived from an EMBL/GenBank/DDBJ whole genome shotgun (WGS) entry which is preliminary data.</text>
</comment>
<feature type="compositionally biased region" description="Polar residues" evidence="1">
    <location>
        <begin position="48"/>
        <end position="70"/>
    </location>
</feature>
<organism evidence="2 3">
    <name type="scientific">Ameca splendens</name>
    <dbReference type="NCBI Taxonomy" id="208324"/>
    <lineage>
        <taxon>Eukaryota</taxon>
        <taxon>Metazoa</taxon>
        <taxon>Chordata</taxon>
        <taxon>Craniata</taxon>
        <taxon>Vertebrata</taxon>
        <taxon>Euteleostomi</taxon>
        <taxon>Actinopterygii</taxon>
        <taxon>Neopterygii</taxon>
        <taxon>Teleostei</taxon>
        <taxon>Neoteleostei</taxon>
        <taxon>Acanthomorphata</taxon>
        <taxon>Ovalentaria</taxon>
        <taxon>Atherinomorphae</taxon>
        <taxon>Cyprinodontiformes</taxon>
        <taxon>Goodeidae</taxon>
        <taxon>Ameca</taxon>
    </lineage>
</organism>
<feature type="region of interest" description="Disordered" evidence="1">
    <location>
        <begin position="13"/>
        <end position="116"/>
    </location>
</feature>